<dbReference type="Proteomes" id="UP001186974">
    <property type="component" value="Unassembled WGS sequence"/>
</dbReference>
<reference evidence="1" key="1">
    <citation type="submission" date="2024-09" db="EMBL/GenBank/DDBJ databases">
        <title>Black Yeasts Isolated from many extreme environments.</title>
        <authorList>
            <person name="Coleine C."/>
            <person name="Stajich J.E."/>
            <person name="Selbmann L."/>
        </authorList>
    </citation>
    <scope>NUCLEOTIDE SEQUENCE</scope>
    <source>
        <strain evidence="1">CCFEE 5737</strain>
    </source>
</reference>
<proteinExistence type="predicted"/>
<evidence type="ECO:0000313" key="2">
    <source>
        <dbReference type="Proteomes" id="UP001186974"/>
    </source>
</evidence>
<dbReference type="EMBL" id="JAWDJW010001502">
    <property type="protein sequence ID" value="KAK3078936.1"/>
    <property type="molecule type" value="Genomic_DNA"/>
</dbReference>
<gene>
    <name evidence="1" type="ORF">LTS18_006248</name>
</gene>
<keyword evidence="2" id="KW-1185">Reference proteome</keyword>
<accession>A0ACC3DQQ8</accession>
<comment type="caution">
    <text evidence="1">The sequence shown here is derived from an EMBL/GenBank/DDBJ whole genome shotgun (WGS) entry which is preliminary data.</text>
</comment>
<protein>
    <submittedName>
        <fullName evidence="1">Uncharacterized protein</fullName>
    </submittedName>
</protein>
<evidence type="ECO:0000313" key="1">
    <source>
        <dbReference type="EMBL" id="KAK3078936.1"/>
    </source>
</evidence>
<sequence length="159" mass="17748">MSITVVERSPTPRVTGQSIDVRGSAIEVVRRMKLEQALRDMNTTETGTSFIDPKEKIFAQFIAGDSFTAEHEVLRADLCEIFLKATEGFDNVKYIYGTSIASLEDTEKNVNVTFANGSKETYDIVVAADGSTSRTRSMFLDPQTVKNSYNFLGQYIAYF</sequence>
<name>A0ACC3DQQ8_9PEZI</name>
<feature type="non-terminal residue" evidence="1">
    <location>
        <position position="159"/>
    </location>
</feature>
<organism evidence="1 2">
    <name type="scientific">Coniosporium uncinatum</name>
    <dbReference type="NCBI Taxonomy" id="93489"/>
    <lineage>
        <taxon>Eukaryota</taxon>
        <taxon>Fungi</taxon>
        <taxon>Dikarya</taxon>
        <taxon>Ascomycota</taxon>
        <taxon>Pezizomycotina</taxon>
        <taxon>Dothideomycetes</taxon>
        <taxon>Dothideomycetes incertae sedis</taxon>
        <taxon>Coniosporium</taxon>
    </lineage>
</organism>